<dbReference type="AlphaFoldDB" id="A0A242NL45"/>
<evidence type="ECO:0000313" key="2">
    <source>
        <dbReference type="Proteomes" id="UP000194977"/>
    </source>
</evidence>
<reference evidence="1 2" key="1">
    <citation type="submission" date="2017-03" db="EMBL/GenBank/DDBJ databases">
        <title>Comparative genomics of honeybee gut symbionts reveal geographically distinct and subgroup specific antibiotic resistance.</title>
        <authorList>
            <person name="Ludvigsen J."/>
            <person name="Porcellato D."/>
            <person name="Labee-Lund T.M."/>
            <person name="Amdam G.V."/>
            <person name="Rudi K."/>
        </authorList>
    </citation>
    <scope>NUCLEOTIDE SEQUENCE [LARGE SCALE GENOMIC DNA]</scope>
    <source>
        <strain evidence="1 2">A-7-12</strain>
    </source>
</reference>
<evidence type="ECO:0000313" key="1">
    <source>
        <dbReference type="EMBL" id="OTQ01324.1"/>
    </source>
</evidence>
<protein>
    <submittedName>
        <fullName evidence="1">Uncharacterized protein</fullName>
    </submittedName>
</protein>
<dbReference type="RefSeq" id="WP_086300476.1">
    <property type="nucleotide sequence ID" value="NZ_NARP01000003.1"/>
</dbReference>
<dbReference type="Proteomes" id="UP000194977">
    <property type="component" value="Unassembled WGS sequence"/>
</dbReference>
<organism evidence="1 2">
    <name type="scientific">Gilliamella apicola</name>
    <dbReference type="NCBI Taxonomy" id="1196095"/>
    <lineage>
        <taxon>Bacteria</taxon>
        <taxon>Pseudomonadati</taxon>
        <taxon>Pseudomonadota</taxon>
        <taxon>Gammaproteobacteria</taxon>
        <taxon>Orbales</taxon>
        <taxon>Orbaceae</taxon>
        <taxon>Gilliamella</taxon>
    </lineage>
</organism>
<accession>A0A242NL45</accession>
<proteinExistence type="predicted"/>
<gene>
    <name evidence="1" type="ORF">B6D08_01485</name>
</gene>
<sequence>MKKAEQLSTSPHASKQLIYTIFKRLRKLDKSLPTRIIEYILHGDELDVLVDFDKLCQISNNAVKLYELLEKPAQFYCSRYNYCSIDYGIHWLLKARNNFYKSWTDTYTPEQIIRYARVLATLFDHLHFIKHVSEQIPSWFIYLLYDGLITTLPSYSENKDKIEERENWSMQQLHQLLEIEQAGLGENLLFAIFDRQNITATRFDFFEYFTRLNGLLSYIQDRIELFKQLPSLGLSLLGQVEQLNYIQRYPELQLQLVDFIVMQVSNTSKQVSQLAKEILLNLPQELVRPQLQHFLTSGSAKQRANAAILLSRIISEPTILQQALANETDKTVIAALESALIRLEIANAVKQQADLVIPRFEPLVDTPLPPSARDVLQQNFDEYLIECKKWMQNELEEKQKNKESSSTEHQNRYIKLKTVTSKSLDNIFEYLNGKIDRSTLFKEINEEIDFEFLFTKNRLLNLPEFSLFHLFRMNELLSSLESNYSFEMLYDKYDIFKNFDLRQIADVMIKLNFYPHVEYEIARLFLDNDFYHNIYENEPYKLWAFFAENEFLIDQALGFAPLQSTQCSYYNINKVGAIKIIQLFPTIPAKYVAYLIELALGERKPARYAAQNVLKRIPEIYNQVKKVSKIEQSRLINFQKCY</sequence>
<comment type="caution">
    <text evidence="1">The sequence shown here is derived from an EMBL/GenBank/DDBJ whole genome shotgun (WGS) entry which is preliminary data.</text>
</comment>
<dbReference type="EMBL" id="NARP01000003">
    <property type="protein sequence ID" value="OTQ01324.1"/>
    <property type="molecule type" value="Genomic_DNA"/>
</dbReference>
<name>A0A242NL45_9GAMM</name>